<dbReference type="AlphaFoldDB" id="A0A2S7IJA2"/>
<evidence type="ECO:0000313" key="2">
    <source>
        <dbReference type="Proteomes" id="UP000239590"/>
    </source>
</evidence>
<name>A0A2S7IJA2_9BACT</name>
<protein>
    <submittedName>
        <fullName evidence="1">Uncharacterized protein</fullName>
    </submittedName>
</protein>
<comment type="caution">
    <text evidence="1">The sequence shown here is derived from an EMBL/GenBank/DDBJ whole genome shotgun (WGS) entry which is preliminary data.</text>
</comment>
<accession>A0A2S7IJA2</accession>
<sequence length="66" mass="7479">MLAQDERDGVQVKIGIAEENIGKKAEIGSSKNFTDQRMSYRMQTMDIPRISGWLPDTSVLPQLNIR</sequence>
<evidence type="ECO:0000313" key="1">
    <source>
        <dbReference type="EMBL" id="PQA56356.1"/>
    </source>
</evidence>
<organism evidence="1 2">
    <name type="scientific">Siphonobacter curvatus</name>
    <dbReference type="NCBI Taxonomy" id="2094562"/>
    <lineage>
        <taxon>Bacteria</taxon>
        <taxon>Pseudomonadati</taxon>
        <taxon>Bacteroidota</taxon>
        <taxon>Cytophagia</taxon>
        <taxon>Cytophagales</taxon>
        <taxon>Cytophagaceae</taxon>
        <taxon>Siphonobacter</taxon>
    </lineage>
</organism>
<dbReference type="Proteomes" id="UP000239590">
    <property type="component" value="Unassembled WGS sequence"/>
</dbReference>
<gene>
    <name evidence="1" type="ORF">C5O19_18635</name>
</gene>
<keyword evidence="2" id="KW-1185">Reference proteome</keyword>
<proteinExistence type="predicted"/>
<reference evidence="2" key="1">
    <citation type="submission" date="2018-02" db="EMBL/GenBank/DDBJ databases">
        <title>Genome sequencing of Solimonas sp. HR-BB.</title>
        <authorList>
            <person name="Lee Y."/>
            <person name="Jeon C.O."/>
        </authorList>
    </citation>
    <scope>NUCLEOTIDE SEQUENCE [LARGE SCALE GENOMIC DNA]</scope>
    <source>
        <strain evidence="2">HR-U</strain>
    </source>
</reference>
<dbReference type="EMBL" id="PTRA01000003">
    <property type="protein sequence ID" value="PQA56356.1"/>
    <property type="molecule type" value="Genomic_DNA"/>
</dbReference>